<dbReference type="PROSITE" id="PS51277">
    <property type="entry name" value="BURP"/>
    <property type="match status" value="1"/>
</dbReference>
<evidence type="ECO:0000313" key="3">
    <source>
        <dbReference type="Proteomes" id="UP001341840"/>
    </source>
</evidence>
<dbReference type="EMBL" id="JASCZI010000385">
    <property type="protein sequence ID" value="MED6111484.1"/>
    <property type="molecule type" value="Genomic_DNA"/>
</dbReference>
<accession>A0ABU6QK20</accession>
<reference evidence="2 3" key="1">
    <citation type="journal article" date="2023" name="Plants (Basel)">
        <title>Bridging the Gap: Combining Genomics and Transcriptomics Approaches to Understand Stylosanthes scabra, an Orphan Legume from the Brazilian Caatinga.</title>
        <authorList>
            <person name="Ferreira-Neto J.R.C."/>
            <person name="da Silva M.D."/>
            <person name="Binneck E."/>
            <person name="de Melo N.F."/>
            <person name="da Silva R.H."/>
            <person name="de Melo A.L.T.M."/>
            <person name="Pandolfi V."/>
            <person name="Bustamante F.O."/>
            <person name="Brasileiro-Vidal A.C."/>
            <person name="Benko-Iseppon A.M."/>
        </authorList>
    </citation>
    <scope>NUCLEOTIDE SEQUENCE [LARGE SCALE GENOMIC DNA]</scope>
    <source>
        <tissue evidence="2">Leaves</tissue>
    </source>
</reference>
<evidence type="ECO:0000259" key="1">
    <source>
        <dbReference type="PROSITE" id="PS51277"/>
    </source>
</evidence>
<organism evidence="2 3">
    <name type="scientific">Stylosanthes scabra</name>
    <dbReference type="NCBI Taxonomy" id="79078"/>
    <lineage>
        <taxon>Eukaryota</taxon>
        <taxon>Viridiplantae</taxon>
        <taxon>Streptophyta</taxon>
        <taxon>Embryophyta</taxon>
        <taxon>Tracheophyta</taxon>
        <taxon>Spermatophyta</taxon>
        <taxon>Magnoliopsida</taxon>
        <taxon>eudicotyledons</taxon>
        <taxon>Gunneridae</taxon>
        <taxon>Pentapetalae</taxon>
        <taxon>rosids</taxon>
        <taxon>fabids</taxon>
        <taxon>Fabales</taxon>
        <taxon>Fabaceae</taxon>
        <taxon>Papilionoideae</taxon>
        <taxon>50 kb inversion clade</taxon>
        <taxon>dalbergioids sensu lato</taxon>
        <taxon>Dalbergieae</taxon>
        <taxon>Pterocarpus clade</taxon>
        <taxon>Stylosanthes</taxon>
    </lineage>
</organism>
<gene>
    <name evidence="2" type="ORF">PIB30_052716</name>
</gene>
<dbReference type="Pfam" id="PF03181">
    <property type="entry name" value="BURP"/>
    <property type="match status" value="1"/>
</dbReference>
<name>A0ABU6QK20_9FABA</name>
<dbReference type="PANTHER" id="PTHR31236:SF64">
    <property type="entry name" value="BURP DOMAIN PROTEIN RD22-LIKE"/>
    <property type="match status" value="1"/>
</dbReference>
<comment type="caution">
    <text evidence="2">The sequence shown here is derived from an EMBL/GenBank/DDBJ whole genome shotgun (WGS) entry which is preliminary data.</text>
</comment>
<evidence type="ECO:0000313" key="2">
    <source>
        <dbReference type="EMBL" id="MED6111484.1"/>
    </source>
</evidence>
<proteinExistence type="predicted"/>
<feature type="domain" description="BURP" evidence="1">
    <location>
        <begin position="22"/>
        <end position="232"/>
    </location>
</feature>
<dbReference type="InterPro" id="IPR044816">
    <property type="entry name" value="BURP"/>
</dbReference>
<sequence>MSDNSKISENTIHKTIVPNGTFFFEHDLLPGKKLILESINPSDEFSFLSDKIAKAFPFSSNRLQEILKRLNIEADSTDAKSMKKTLAFCENPAIKGEDKYCATSLELLLDFTVSKLGKNIRLLSTEFERETQDRQYSVAVEGAKKIGEKAMVCHKMDYPYAVFFCHKIDTRTYSVPLVARNDGTNVKAIAVCHTDTSHWASDYIAFKMLNTEPGTNSICHFLTTDTLIWVPQFSSLKDDM</sequence>
<dbReference type="SMART" id="SM01045">
    <property type="entry name" value="BURP"/>
    <property type="match status" value="1"/>
</dbReference>
<dbReference type="Proteomes" id="UP001341840">
    <property type="component" value="Unassembled WGS sequence"/>
</dbReference>
<dbReference type="InterPro" id="IPR004873">
    <property type="entry name" value="BURP_dom"/>
</dbReference>
<keyword evidence="3" id="KW-1185">Reference proteome</keyword>
<dbReference type="PANTHER" id="PTHR31236">
    <property type="entry name" value="BURP DOMAIN PROTEIN USPL1-LIKE"/>
    <property type="match status" value="1"/>
</dbReference>
<protein>
    <recommendedName>
        <fullName evidence="1">BURP domain-containing protein</fullName>
    </recommendedName>
</protein>